<feature type="transmembrane region" description="Helical" evidence="1">
    <location>
        <begin position="300"/>
        <end position="321"/>
    </location>
</feature>
<dbReference type="EMBL" id="GL871534">
    <property type="protein sequence ID" value="EGC28839.1"/>
    <property type="molecule type" value="Genomic_DNA"/>
</dbReference>
<dbReference type="GeneID" id="10507093"/>
<dbReference type="PANTHER" id="PTHR33459">
    <property type="entry name" value="DD-GDCA PROTEIN"/>
    <property type="match status" value="1"/>
</dbReference>
<dbReference type="AlphaFoldDB" id="F1A4P2"/>
<gene>
    <name evidence="2" type="ORF">DICPUDRAFT_159667</name>
</gene>
<dbReference type="eggNOG" id="ENOG502RBTG">
    <property type="taxonomic scope" value="Eukaryota"/>
</dbReference>
<organism evidence="2 3">
    <name type="scientific">Dictyostelium purpureum</name>
    <name type="common">Slime mold</name>
    <dbReference type="NCBI Taxonomy" id="5786"/>
    <lineage>
        <taxon>Eukaryota</taxon>
        <taxon>Amoebozoa</taxon>
        <taxon>Evosea</taxon>
        <taxon>Eumycetozoa</taxon>
        <taxon>Dictyostelia</taxon>
        <taxon>Dictyosteliales</taxon>
        <taxon>Dictyosteliaceae</taxon>
        <taxon>Dictyostelium</taxon>
    </lineage>
</organism>
<keyword evidence="3" id="KW-1185">Reference proteome</keyword>
<accession>F1A4P2</accession>
<evidence type="ECO:0000256" key="1">
    <source>
        <dbReference type="SAM" id="Phobius"/>
    </source>
</evidence>
<reference evidence="3" key="1">
    <citation type="journal article" date="2011" name="Genome Biol.">
        <title>Comparative genomics of the social amoebae Dictyostelium discoideum and Dictyostelium purpureum.</title>
        <authorList>
            <consortium name="US DOE Joint Genome Institute (JGI-PGF)"/>
            <person name="Sucgang R."/>
            <person name="Kuo A."/>
            <person name="Tian X."/>
            <person name="Salerno W."/>
            <person name="Parikh A."/>
            <person name="Feasley C.L."/>
            <person name="Dalin E."/>
            <person name="Tu H."/>
            <person name="Huang E."/>
            <person name="Barry K."/>
            <person name="Lindquist E."/>
            <person name="Shapiro H."/>
            <person name="Bruce D."/>
            <person name="Schmutz J."/>
            <person name="Salamov A."/>
            <person name="Fey P."/>
            <person name="Gaudet P."/>
            <person name="Anjard C."/>
            <person name="Babu M.M."/>
            <person name="Basu S."/>
            <person name="Bushmanova Y."/>
            <person name="van der Wel H."/>
            <person name="Katoh-Kurasawa M."/>
            <person name="Dinh C."/>
            <person name="Coutinho P.M."/>
            <person name="Saito T."/>
            <person name="Elias M."/>
            <person name="Schaap P."/>
            <person name="Kay R.R."/>
            <person name="Henrissat B."/>
            <person name="Eichinger L."/>
            <person name="Rivero F."/>
            <person name="Putnam N.H."/>
            <person name="West C.M."/>
            <person name="Loomis W.F."/>
            <person name="Chisholm R.L."/>
            <person name="Shaulsky G."/>
            <person name="Strassmann J.E."/>
            <person name="Queller D.C."/>
            <person name="Kuspa A."/>
            <person name="Grigoriev I.V."/>
        </authorList>
    </citation>
    <scope>NUCLEOTIDE SEQUENCE [LARGE SCALE GENOMIC DNA]</scope>
    <source>
        <strain evidence="3">QSDP1</strain>
    </source>
</reference>
<dbReference type="OrthoDB" id="5912242at2759"/>
<evidence type="ECO:0008006" key="4">
    <source>
        <dbReference type="Google" id="ProtNLM"/>
    </source>
</evidence>
<name>F1A4P2_DICPU</name>
<evidence type="ECO:0000313" key="2">
    <source>
        <dbReference type="EMBL" id="EGC28839.1"/>
    </source>
</evidence>
<keyword evidence="1" id="KW-0472">Membrane</keyword>
<dbReference type="RefSeq" id="XP_003294639.1">
    <property type="nucleotide sequence ID" value="XM_003294591.1"/>
</dbReference>
<protein>
    <recommendedName>
        <fullName evidence="4">Dickkopf N-terminal cysteine-rich domain-containing protein</fullName>
    </recommendedName>
</protein>
<proteinExistence type="predicted"/>
<dbReference type="InterPro" id="IPR052326">
    <property type="entry name" value="Diff-Dev_Assoc_Protein"/>
</dbReference>
<dbReference type="OMA" id="CENTEFC"/>
<dbReference type="KEGG" id="dpp:DICPUDRAFT_159667"/>
<dbReference type="PANTHER" id="PTHR33459:SF19">
    <property type="entry name" value="DICKKOPF N-TERMINAL CYSTEINE-RICH DOMAIN-CONTAINING PROTEIN"/>
    <property type="match status" value="1"/>
</dbReference>
<dbReference type="VEuPathDB" id="AmoebaDB:DICPUDRAFT_159667"/>
<keyword evidence="1" id="KW-0812">Transmembrane</keyword>
<dbReference type="InParanoid" id="F1A4P2"/>
<evidence type="ECO:0000313" key="3">
    <source>
        <dbReference type="Proteomes" id="UP000001064"/>
    </source>
</evidence>
<dbReference type="Proteomes" id="UP000001064">
    <property type="component" value="Unassembled WGS sequence"/>
</dbReference>
<keyword evidence="1" id="KW-1133">Transmembrane helix</keyword>
<sequence>MCKNDLVCSSAEKQWNIKPTCMKSIKEGESCQNSEQCFLGLKCNIPENTSTGTCMNMNFAQVNHKCEKDIDCSGDDLKCKDSKCIRNNDIKCGLNNPCQYGDYCHLPSRECKKLKKEGESCGLSVECQYGRFCDPSSKKCIKILSLNEGDKCQAYSNDQCNAANDIYCGTSGVCEKLDLRDPGKCLRMDNLCAPLHKCSCTDFKCYPTRLFGEEFSSALINFYNCADKHQCQFTINRFSPDSCLTKNCASEFCKFNLAINPNNNLNCDRDGVKTYCQRYATEVDIVPKSVRNDIKKKKKLSDLVLCIVLIPVSILIMSIVVEIKLRNREKALSK</sequence>